<dbReference type="PANTHER" id="PTHR44329:SF298">
    <property type="entry name" value="MIXED LINEAGE KINASE DOMAIN-LIKE PROTEIN"/>
    <property type="match status" value="1"/>
</dbReference>
<evidence type="ECO:0000256" key="1">
    <source>
        <dbReference type="ARBA" id="ARBA00022741"/>
    </source>
</evidence>
<dbReference type="Pfam" id="PF07714">
    <property type="entry name" value="PK_Tyr_Ser-Thr"/>
    <property type="match status" value="1"/>
</dbReference>
<keyword evidence="4" id="KW-0418">Kinase</keyword>
<evidence type="ECO:0000313" key="4">
    <source>
        <dbReference type="EMBL" id="CAK6983916.1"/>
    </source>
</evidence>
<dbReference type="EMBL" id="CAWUFR010001510">
    <property type="protein sequence ID" value="CAK6983916.1"/>
    <property type="molecule type" value="Genomic_DNA"/>
</dbReference>
<dbReference type="InterPro" id="IPR000719">
    <property type="entry name" value="Prot_kinase_dom"/>
</dbReference>
<comment type="caution">
    <text evidence="4">The sequence shown here is derived from an EMBL/GenBank/DDBJ whole genome shotgun (WGS) entry which is preliminary data.</text>
</comment>
<dbReference type="Gene3D" id="1.10.510.10">
    <property type="entry name" value="Transferase(Phosphotransferase) domain 1"/>
    <property type="match status" value="1"/>
</dbReference>
<keyword evidence="5" id="KW-1185">Reference proteome</keyword>
<organism evidence="4 5">
    <name type="scientific">Scomber scombrus</name>
    <name type="common">Atlantic mackerel</name>
    <name type="synonym">Scomber vernalis</name>
    <dbReference type="NCBI Taxonomy" id="13677"/>
    <lineage>
        <taxon>Eukaryota</taxon>
        <taxon>Metazoa</taxon>
        <taxon>Chordata</taxon>
        <taxon>Craniata</taxon>
        <taxon>Vertebrata</taxon>
        <taxon>Euteleostomi</taxon>
        <taxon>Actinopterygii</taxon>
        <taxon>Neopterygii</taxon>
        <taxon>Teleostei</taxon>
        <taxon>Neoteleostei</taxon>
        <taxon>Acanthomorphata</taxon>
        <taxon>Pelagiaria</taxon>
        <taxon>Scombriformes</taxon>
        <taxon>Scombridae</taxon>
        <taxon>Scomber</taxon>
    </lineage>
</organism>
<name>A0AAV1QI04_SCOSC</name>
<evidence type="ECO:0000259" key="3">
    <source>
        <dbReference type="PROSITE" id="PS50011"/>
    </source>
</evidence>
<keyword evidence="2" id="KW-0067">ATP-binding</keyword>
<feature type="domain" description="Protein kinase" evidence="3">
    <location>
        <begin position="1"/>
        <end position="149"/>
    </location>
</feature>
<gene>
    <name evidence="4" type="ORF">FSCOSCO3_A037419</name>
</gene>
<dbReference type="SUPFAM" id="SSF56112">
    <property type="entry name" value="Protein kinase-like (PK-like)"/>
    <property type="match status" value="1"/>
</dbReference>
<proteinExistence type="predicted"/>
<evidence type="ECO:0000256" key="2">
    <source>
        <dbReference type="ARBA" id="ARBA00022840"/>
    </source>
</evidence>
<keyword evidence="4" id="KW-0808">Transferase</keyword>
<dbReference type="PROSITE" id="PS50011">
    <property type="entry name" value="PROTEIN_KINASE_DOM"/>
    <property type="match status" value="1"/>
</dbReference>
<protein>
    <submittedName>
        <fullName evidence="4">Mixed lineage kinase domain-like protein</fullName>
    </submittedName>
</protein>
<dbReference type="InterPro" id="IPR011009">
    <property type="entry name" value="Kinase-like_dom_sf"/>
</dbReference>
<dbReference type="Proteomes" id="UP001314229">
    <property type="component" value="Unassembled WGS sequence"/>
</dbReference>
<feature type="non-terminal residue" evidence="4">
    <location>
        <position position="1"/>
    </location>
</feature>
<dbReference type="InterPro" id="IPR051681">
    <property type="entry name" value="Ser/Thr_Kinases-Pseudokinases"/>
</dbReference>
<dbReference type="PANTHER" id="PTHR44329">
    <property type="entry name" value="SERINE/THREONINE-PROTEIN KINASE TNNI3K-RELATED"/>
    <property type="match status" value="1"/>
</dbReference>
<dbReference type="GO" id="GO:0005524">
    <property type="term" value="F:ATP binding"/>
    <property type="evidence" value="ECO:0007669"/>
    <property type="project" value="UniProtKB-KW"/>
</dbReference>
<accession>A0AAV1QI04</accession>
<dbReference type="GO" id="GO:0097527">
    <property type="term" value="P:necroptotic signaling pathway"/>
    <property type="evidence" value="ECO:0007669"/>
    <property type="project" value="TreeGrafter"/>
</dbReference>
<reference evidence="4 5" key="1">
    <citation type="submission" date="2024-01" db="EMBL/GenBank/DDBJ databases">
        <authorList>
            <person name="Alioto T."/>
            <person name="Alioto T."/>
            <person name="Gomez Garrido J."/>
        </authorList>
    </citation>
    <scope>NUCLEOTIDE SEQUENCE [LARGE SCALE GENOMIC DNA]</scope>
</reference>
<dbReference type="InterPro" id="IPR001245">
    <property type="entry name" value="Ser-Thr/Tyr_kinase_cat_dom"/>
</dbReference>
<sequence>LHQTEAKSKVHGCINSCKFLVAEGYRVKLGGFELAKTETSLRKMTKSKHIKSLCYTAPQMLDDINHVYSKECEMYSFGIVLWELATRKKPFEGCSSKEIYQKVFKERYQEPLPADCPEALGCLINACRSYESFQRPSAGVLADKLRSVVAQLEEQ</sequence>
<dbReference type="GO" id="GO:0004672">
    <property type="term" value="F:protein kinase activity"/>
    <property type="evidence" value="ECO:0007669"/>
    <property type="project" value="InterPro"/>
</dbReference>
<evidence type="ECO:0000313" key="5">
    <source>
        <dbReference type="Proteomes" id="UP001314229"/>
    </source>
</evidence>
<dbReference type="AlphaFoldDB" id="A0AAV1QI04"/>
<keyword evidence="1" id="KW-0547">Nucleotide-binding</keyword>